<feature type="transmembrane region" description="Helical" evidence="6">
    <location>
        <begin position="170"/>
        <end position="192"/>
    </location>
</feature>
<gene>
    <name evidence="8" type="ORF">FL622_01550</name>
</gene>
<dbReference type="AlphaFoldDB" id="A0A550JL33"/>
<feature type="domain" description="PhoU" evidence="7">
    <location>
        <begin position="370"/>
        <end position="452"/>
    </location>
</feature>
<evidence type="ECO:0000256" key="5">
    <source>
        <dbReference type="ARBA" id="ARBA00023136"/>
    </source>
</evidence>
<dbReference type="Pfam" id="PF02690">
    <property type="entry name" value="Na_Pi_cotrans"/>
    <property type="match status" value="2"/>
</dbReference>
<dbReference type="GO" id="GO:0005436">
    <property type="term" value="F:sodium:phosphate symporter activity"/>
    <property type="evidence" value="ECO:0007669"/>
    <property type="project" value="InterPro"/>
</dbReference>
<feature type="transmembrane region" description="Helical" evidence="6">
    <location>
        <begin position="315"/>
        <end position="336"/>
    </location>
</feature>
<feature type="transmembrane region" description="Helical" evidence="6">
    <location>
        <begin position="134"/>
        <end position="158"/>
    </location>
</feature>
<evidence type="ECO:0000256" key="4">
    <source>
        <dbReference type="ARBA" id="ARBA00022989"/>
    </source>
</evidence>
<dbReference type="InterPro" id="IPR026022">
    <property type="entry name" value="PhoU_dom"/>
</dbReference>
<feature type="transmembrane region" description="Helical" evidence="6">
    <location>
        <begin position="198"/>
        <end position="221"/>
    </location>
</feature>
<evidence type="ECO:0000256" key="3">
    <source>
        <dbReference type="ARBA" id="ARBA00022692"/>
    </source>
</evidence>
<dbReference type="Pfam" id="PF01895">
    <property type="entry name" value="PhoU"/>
    <property type="match status" value="2"/>
</dbReference>
<dbReference type="PANTHER" id="PTHR10010">
    <property type="entry name" value="SOLUTE CARRIER FAMILY 34 SODIUM PHOSPHATE , MEMBER 2-RELATED"/>
    <property type="match status" value="1"/>
</dbReference>
<organism evidence="8 9">
    <name type="scientific">Trichloromonas acetexigens</name>
    <dbReference type="NCBI Taxonomy" id="38815"/>
    <lineage>
        <taxon>Bacteria</taxon>
        <taxon>Pseudomonadati</taxon>
        <taxon>Thermodesulfobacteriota</taxon>
        <taxon>Desulfuromonadia</taxon>
        <taxon>Desulfuromonadales</taxon>
        <taxon>Trichloromonadaceae</taxon>
        <taxon>Trichloromonas</taxon>
    </lineage>
</organism>
<dbReference type="GO" id="GO:0044341">
    <property type="term" value="P:sodium-dependent phosphate transport"/>
    <property type="evidence" value="ECO:0007669"/>
    <property type="project" value="InterPro"/>
</dbReference>
<dbReference type="Gene3D" id="1.20.58.220">
    <property type="entry name" value="Phosphate transport system protein phou homolog 2, domain 2"/>
    <property type="match status" value="1"/>
</dbReference>
<comment type="caution">
    <text evidence="8">The sequence shown here is derived from an EMBL/GenBank/DDBJ whole genome shotgun (WGS) entry which is preliminary data.</text>
</comment>
<evidence type="ECO:0000313" key="8">
    <source>
        <dbReference type="EMBL" id="TRO83893.1"/>
    </source>
</evidence>
<sequence>MLDILLNEKLIFGLVGGLGIFLFGMKIMSEGLQKIAGDRMRKILAALTNNRVIGTLVGIAVTAIIQSSSATTVMVVGFVNAGLMSLVQSIGVILGANIGTTITAQLIAFKITKFALPAIGLGAGLKLFSRSRKWMYMGEVLLGFGFLFFGLQIMEQAFNPLKTSDEFRDIFMLVGDMPLLGVMIGAILTMIVQSSSATLGITIALASAGLISFEASIALVLGENIGTTITANLAAIGTNLAAKRTAFAHFLFNFLGVAYMLLLMPFFLSFVNSITPGDADFVIQTQQQAQTLGGVIGDKPFIARHIANTHSLFNIINTIIFLPLVGILAKLTTFIIRGRDEEMEFHLKYIDNRVLNTPPIALGQAQAETRRMGQIALEMLDETLLFLKDGNDKHIAVLEKKEDIVDLLQKEITDFLVALSQKSITQDTSQEIASMMHMVNDLERVGDHCENLWRLGQKKAAQKICFSDVGEAELVEIGESTKGLLEFVLSGLAREDQTILEKARHMEDNIDYLEESMRNNHIARLNTGECAVLPGLVFIDMLHNFEKIGDHTYNVAQAVVGEK</sequence>
<feature type="transmembrane region" description="Helical" evidence="6">
    <location>
        <begin position="43"/>
        <end position="65"/>
    </location>
</feature>
<dbReference type="SUPFAM" id="SSF109755">
    <property type="entry name" value="PhoU-like"/>
    <property type="match status" value="1"/>
</dbReference>
<name>A0A550JL33_9BACT</name>
<keyword evidence="5 6" id="KW-0472">Membrane</keyword>
<feature type="domain" description="PhoU" evidence="7">
    <location>
        <begin position="475"/>
        <end position="559"/>
    </location>
</feature>
<evidence type="ECO:0000256" key="1">
    <source>
        <dbReference type="ARBA" id="ARBA00004651"/>
    </source>
</evidence>
<reference evidence="8 9" key="1">
    <citation type="submission" date="2019-07" db="EMBL/GenBank/DDBJ databases">
        <title>Insights of Desulfuromonas acetexigens electromicrobiology.</title>
        <authorList>
            <person name="Katuri K."/>
            <person name="Sapireddy V."/>
            <person name="Shaw D.R."/>
            <person name="Saikaly P."/>
        </authorList>
    </citation>
    <scope>NUCLEOTIDE SEQUENCE [LARGE SCALE GENOMIC DNA]</scope>
    <source>
        <strain evidence="8 9">2873</strain>
    </source>
</reference>
<dbReference type="OrthoDB" id="9763003at2"/>
<keyword evidence="9" id="KW-1185">Reference proteome</keyword>
<evidence type="ECO:0000313" key="9">
    <source>
        <dbReference type="Proteomes" id="UP000317155"/>
    </source>
</evidence>
<comment type="subcellular location">
    <subcellularLocation>
        <location evidence="1">Cell membrane</location>
        <topology evidence="1">Multi-pass membrane protein</topology>
    </subcellularLocation>
</comment>
<dbReference type="InterPro" id="IPR003841">
    <property type="entry name" value="Na/Pi_transpt"/>
</dbReference>
<feature type="transmembrane region" description="Helical" evidence="6">
    <location>
        <begin position="6"/>
        <end position="23"/>
    </location>
</feature>
<protein>
    <submittedName>
        <fullName evidence="8">Na/Pi cotransporter family protein</fullName>
    </submittedName>
</protein>
<dbReference type="GO" id="GO:0005886">
    <property type="term" value="C:plasma membrane"/>
    <property type="evidence" value="ECO:0007669"/>
    <property type="project" value="UniProtKB-SubCell"/>
</dbReference>
<dbReference type="PANTHER" id="PTHR10010:SF46">
    <property type="entry name" value="SODIUM-DEPENDENT PHOSPHATE TRANSPORT PROTEIN 2B"/>
    <property type="match status" value="1"/>
</dbReference>
<feature type="transmembrane region" description="Helical" evidence="6">
    <location>
        <begin position="250"/>
        <end position="271"/>
    </location>
</feature>
<proteinExistence type="predicted"/>
<dbReference type="InterPro" id="IPR004633">
    <property type="entry name" value="NaPi_cotrn-rel/YqeW-like"/>
</dbReference>
<accession>A0A550JL33</accession>
<dbReference type="InterPro" id="IPR038078">
    <property type="entry name" value="PhoU-like_sf"/>
</dbReference>
<dbReference type="RefSeq" id="WP_092052753.1">
    <property type="nucleotide sequence ID" value="NZ_FOJJ01000001.1"/>
</dbReference>
<keyword evidence="2" id="KW-1003">Cell membrane</keyword>
<keyword evidence="4 6" id="KW-1133">Transmembrane helix</keyword>
<dbReference type="NCBIfam" id="TIGR00704">
    <property type="entry name" value="NaPi_cotrn_rel"/>
    <property type="match status" value="1"/>
</dbReference>
<evidence type="ECO:0000256" key="2">
    <source>
        <dbReference type="ARBA" id="ARBA00022475"/>
    </source>
</evidence>
<dbReference type="EMBL" id="VJVV01000001">
    <property type="protein sequence ID" value="TRO83893.1"/>
    <property type="molecule type" value="Genomic_DNA"/>
</dbReference>
<keyword evidence="3 6" id="KW-0812">Transmembrane</keyword>
<dbReference type="NCBIfam" id="NF037997">
    <property type="entry name" value="Na_Pi_symport"/>
    <property type="match status" value="1"/>
</dbReference>
<dbReference type="Proteomes" id="UP000317155">
    <property type="component" value="Unassembled WGS sequence"/>
</dbReference>
<evidence type="ECO:0000259" key="7">
    <source>
        <dbReference type="Pfam" id="PF01895"/>
    </source>
</evidence>
<evidence type="ECO:0000256" key="6">
    <source>
        <dbReference type="SAM" id="Phobius"/>
    </source>
</evidence>